<organism evidence="1">
    <name type="scientific">Arundo donax</name>
    <name type="common">Giant reed</name>
    <name type="synonym">Donax arundinaceus</name>
    <dbReference type="NCBI Taxonomy" id="35708"/>
    <lineage>
        <taxon>Eukaryota</taxon>
        <taxon>Viridiplantae</taxon>
        <taxon>Streptophyta</taxon>
        <taxon>Embryophyta</taxon>
        <taxon>Tracheophyta</taxon>
        <taxon>Spermatophyta</taxon>
        <taxon>Magnoliopsida</taxon>
        <taxon>Liliopsida</taxon>
        <taxon>Poales</taxon>
        <taxon>Poaceae</taxon>
        <taxon>PACMAD clade</taxon>
        <taxon>Arundinoideae</taxon>
        <taxon>Arundineae</taxon>
        <taxon>Arundo</taxon>
    </lineage>
</organism>
<accession>A0A0A9HR77</accession>
<dbReference type="EMBL" id="GBRH01158674">
    <property type="protein sequence ID" value="JAE39222.1"/>
    <property type="molecule type" value="Transcribed_RNA"/>
</dbReference>
<dbReference type="AlphaFoldDB" id="A0A0A9HR77"/>
<name>A0A0A9HR77_ARUDO</name>
<evidence type="ECO:0000313" key="1">
    <source>
        <dbReference type="EMBL" id="JAE39222.1"/>
    </source>
</evidence>
<reference evidence="1" key="1">
    <citation type="submission" date="2014-09" db="EMBL/GenBank/DDBJ databases">
        <authorList>
            <person name="Magalhaes I.L.F."/>
            <person name="Oliveira U."/>
            <person name="Santos F.R."/>
            <person name="Vidigal T.H.D.A."/>
            <person name="Brescovit A.D."/>
            <person name="Santos A.J."/>
        </authorList>
    </citation>
    <scope>NUCLEOTIDE SEQUENCE</scope>
    <source>
        <tissue evidence="1">Shoot tissue taken approximately 20 cm above the soil surface</tissue>
    </source>
</reference>
<sequence>MGAQKVSFQAGERHAMVRAAQPLAFGFGSGWWEEACVPAVDSNSGGVLVDFGISRLDWWGIRCYSLV</sequence>
<proteinExistence type="predicted"/>
<protein>
    <submittedName>
        <fullName evidence="1">Uncharacterized protein</fullName>
    </submittedName>
</protein>
<reference evidence="1" key="2">
    <citation type="journal article" date="2015" name="Data Brief">
        <title>Shoot transcriptome of the giant reed, Arundo donax.</title>
        <authorList>
            <person name="Barrero R.A."/>
            <person name="Guerrero F.D."/>
            <person name="Moolhuijzen P."/>
            <person name="Goolsby J.A."/>
            <person name="Tidwell J."/>
            <person name="Bellgard S.E."/>
            <person name="Bellgard M.I."/>
        </authorList>
    </citation>
    <scope>NUCLEOTIDE SEQUENCE</scope>
    <source>
        <tissue evidence="1">Shoot tissue taken approximately 20 cm above the soil surface</tissue>
    </source>
</reference>